<comment type="subcellular location">
    <subcellularLocation>
        <location evidence="2">Cytoplasm</location>
    </subcellularLocation>
</comment>
<dbReference type="GO" id="GO:0009328">
    <property type="term" value="C:phenylalanine-tRNA ligase complex"/>
    <property type="evidence" value="ECO:0007669"/>
    <property type="project" value="TreeGrafter"/>
</dbReference>
<dbReference type="SUPFAM" id="SSF55681">
    <property type="entry name" value="Class II aaRS and biotin synthetases"/>
    <property type="match status" value="1"/>
</dbReference>
<dbReference type="EMBL" id="LWCA01000208">
    <property type="protein sequence ID" value="OAF69944.1"/>
    <property type="molecule type" value="Genomic_DNA"/>
</dbReference>
<evidence type="ECO:0000256" key="13">
    <source>
        <dbReference type="ARBA" id="ARBA00030612"/>
    </source>
</evidence>
<comment type="cofactor">
    <cofactor evidence="1">
        <name>Mg(2+)</name>
        <dbReference type="ChEBI" id="CHEBI:18420"/>
    </cofactor>
</comment>
<dbReference type="GO" id="GO:0006432">
    <property type="term" value="P:phenylalanyl-tRNA aminoacylation"/>
    <property type="evidence" value="ECO:0007669"/>
    <property type="project" value="InterPro"/>
</dbReference>
<dbReference type="PANTHER" id="PTHR11538:SF40">
    <property type="entry name" value="PHENYLALANINE--TRNA LIGASE ALPHA SUBUNIT"/>
    <property type="match status" value="1"/>
</dbReference>
<dbReference type="CDD" id="cd00496">
    <property type="entry name" value="PheRS_alpha_core"/>
    <property type="match status" value="1"/>
</dbReference>
<comment type="caution">
    <text evidence="15">The sequence shown here is derived from an EMBL/GenBank/DDBJ whole genome shotgun (WGS) entry which is preliminary data.</text>
</comment>
<evidence type="ECO:0000256" key="11">
    <source>
        <dbReference type="ARBA" id="ARBA00022917"/>
    </source>
</evidence>
<evidence type="ECO:0000256" key="4">
    <source>
        <dbReference type="ARBA" id="ARBA00012814"/>
    </source>
</evidence>
<dbReference type="GO" id="GO:0046872">
    <property type="term" value="F:metal ion binding"/>
    <property type="evidence" value="ECO:0007669"/>
    <property type="project" value="UniProtKB-KW"/>
</dbReference>
<accession>A0A177B950</accession>
<dbReference type="PANTHER" id="PTHR11538">
    <property type="entry name" value="PHENYLALANYL-TRNA SYNTHETASE"/>
    <property type="match status" value="1"/>
</dbReference>
<dbReference type="FunFam" id="3.30.930.10:FF:000178">
    <property type="entry name" value="Phenylalanyl-tRNA synthetase subunit alpha"/>
    <property type="match status" value="1"/>
</dbReference>
<evidence type="ECO:0000256" key="12">
    <source>
        <dbReference type="ARBA" id="ARBA00023146"/>
    </source>
</evidence>
<dbReference type="Gene3D" id="3.30.930.10">
    <property type="entry name" value="Bira Bifunctional Protein, Domain 2"/>
    <property type="match status" value="1"/>
</dbReference>
<keyword evidence="12" id="KW-0030">Aminoacyl-tRNA synthetase</keyword>
<keyword evidence="7" id="KW-0479">Metal-binding</keyword>
<dbReference type="Gene3D" id="1.10.10.2330">
    <property type="match status" value="1"/>
</dbReference>
<comment type="similarity">
    <text evidence="3">Belongs to the class-II aminoacyl-tRNA synthetase family. Phe-tRNA synthetase alpha subunit type 2 subfamily.</text>
</comment>
<evidence type="ECO:0000313" key="15">
    <source>
        <dbReference type="EMBL" id="OAF69944.1"/>
    </source>
</evidence>
<dbReference type="EC" id="6.1.1.20" evidence="4"/>
<dbReference type="Pfam" id="PF01409">
    <property type="entry name" value="tRNA-synt_2d"/>
    <property type="match status" value="1"/>
</dbReference>
<proteinExistence type="inferred from homology"/>
<dbReference type="Proteomes" id="UP000078046">
    <property type="component" value="Unassembled WGS sequence"/>
</dbReference>
<dbReference type="OrthoDB" id="238316at2759"/>
<evidence type="ECO:0000256" key="2">
    <source>
        <dbReference type="ARBA" id="ARBA00004496"/>
    </source>
</evidence>
<evidence type="ECO:0000256" key="9">
    <source>
        <dbReference type="ARBA" id="ARBA00022840"/>
    </source>
</evidence>
<feature type="domain" description="Aminoacyl-transfer RNA synthetases class-II family profile" evidence="14">
    <location>
        <begin position="228"/>
        <end position="475"/>
    </location>
</feature>
<dbReference type="GO" id="GO:0005829">
    <property type="term" value="C:cytosol"/>
    <property type="evidence" value="ECO:0007669"/>
    <property type="project" value="TreeGrafter"/>
</dbReference>
<keyword evidence="10" id="KW-0460">Magnesium</keyword>
<evidence type="ECO:0000256" key="1">
    <source>
        <dbReference type="ARBA" id="ARBA00001946"/>
    </source>
</evidence>
<keyword evidence="9" id="KW-0067">ATP-binding</keyword>
<dbReference type="NCBIfam" id="NF003210">
    <property type="entry name" value="PRK04172.1"/>
    <property type="match status" value="1"/>
</dbReference>
<dbReference type="InterPro" id="IPR040725">
    <property type="entry name" value="PheRS_DBD3"/>
</dbReference>
<evidence type="ECO:0000259" key="14">
    <source>
        <dbReference type="PROSITE" id="PS50862"/>
    </source>
</evidence>
<dbReference type="GO" id="GO:0005524">
    <property type="term" value="F:ATP binding"/>
    <property type="evidence" value="ECO:0007669"/>
    <property type="project" value="UniProtKB-KW"/>
</dbReference>
<keyword evidence="6" id="KW-0436">Ligase</keyword>
<dbReference type="Pfam" id="PF18553">
    <property type="entry name" value="PheRS_DBD3"/>
    <property type="match status" value="1"/>
</dbReference>
<evidence type="ECO:0000256" key="8">
    <source>
        <dbReference type="ARBA" id="ARBA00022741"/>
    </source>
</evidence>
<dbReference type="AlphaFoldDB" id="A0A177B950"/>
<evidence type="ECO:0000256" key="5">
    <source>
        <dbReference type="ARBA" id="ARBA00022490"/>
    </source>
</evidence>
<dbReference type="InterPro" id="IPR045864">
    <property type="entry name" value="aa-tRNA-synth_II/BPL/LPL"/>
</dbReference>
<keyword evidence="11" id="KW-0648">Protein biosynthesis</keyword>
<dbReference type="Gene3D" id="3.30.1370.240">
    <property type="match status" value="1"/>
</dbReference>
<organism evidence="15 16">
    <name type="scientific">Intoshia linei</name>
    <dbReference type="NCBI Taxonomy" id="1819745"/>
    <lineage>
        <taxon>Eukaryota</taxon>
        <taxon>Metazoa</taxon>
        <taxon>Spiralia</taxon>
        <taxon>Lophotrochozoa</taxon>
        <taxon>Mesozoa</taxon>
        <taxon>Orthonectida</taxon>
        <taxon>Rhopaluridae</taxon>
        <taxon>Intoshia</taxon>
    </lineage>
</organism>
<dbReference type="InterPro" id="IPR006195">
    <property type="entry name" value="aa-tRNA-synth_II"/>
</dbReference>
<reference evidence="15 16" key="1">
    <citation type="submission" date="2016-04" db="EMBL/GenBank/DDBJ databases">
        <title>The genome of Intoshia linei affirms orthonectids as highly simplified spiralians.</title>
        <authorList>
            <person name="Mikhailov K.V."/>
            <person name="Slusarev G.S."/>
            <person name="Nikitin M.A."/>
            <person name="Logacheva M.D."/>
            <person name="Penin A."/>
            <person name="Aleoshin V."/>
            <person name="Panchin Y.V."/>
        </authorList>
    </citation>
    <scope>NUCLEOTIDE SEQUENCE [LARGE SCALE GENOMIC DNA]</scope>
    <source>
        <strain evidence="15">Intl2013</strain>
        <tissue evidence="15">Whole animal</tissue>
    </source>
</reference>
<keyword evidence="5" id="KW-0963">Cytoplasm</keyword>
<dbReference type="PROSITE" id="PS50862">
    <property type="entry name" value="AA_TRNA_LIGASE_II"/>
    <property type="match status" value="1"/>
</dbReference>
<dbReference type="GO" id="GO:0000049">
    <property type="term" value="F:tRNA binding"/>
    <property type="evidence" value="ECO:0007669"/>
    <property type="project" value="InterPro"/>
</dbReference>
<dbReference type="Gene3D" id="1.10.10.2320">
    <property type="match status" value="1"/>
</dbReference>
<name>A0A177B950_9BILA</name>
<evidence type="ECO:0000256" key="3">
    <source>
        <dbReference type="ARBA" id="ARBA00006703"/>
    </source>
</evidence>
<evidence type="ECO:0000256" key="10">
    <source>
        <dbReference type="ARBA" id="ARBA00022842"/>
    </source>
</evidence>
<dbReference type="InterPro" id="IPR002319">
    <property type="entry name" value="Phenylalanyl-tRNA_Synthase"/>
</dbReference>
<evidence type="ECO:0000256" key="6">
    <source>
        <dbReference type="ARBA" id="ARBA00022598"/>
    </source>
</evidence>
<keyword evidence="16" id="KW-1185">Reference proteome</keyword>
<sequence>MTEYSKKIVEMINILKQDSSISSFDMCQSLRISHDQIVGILTSLSSRPDFIKMKKTKKSDYKLTAEGCKMLKNGSYEFTLFNSVPNDGILLDKLKTSNNSGIGLKWALSNGWIKLEKIENQTYVKKIVSQINDHVITHLNIINSDKIDEIQPKILTILIKRKLVSKKDITIFLVSPDTNFAVNIENLSKDLTMDMINAQDWSNYKFKEYNFAAEGLKHVGGNLHPLMKMRQHYRSLFLRMGFSEMPTNQFVESSFWNFDALFQPQKHPSRDLQDTFFTKEPSKAQNLPNKYVKIVAKVHSTGGYGSIGYNYNWKLCEAEKLVLRTHTTATTTKMLYNIAQKEKFEPAKLFSIDRVFRNETLDSTHLAEFHQVEGVVVDYNLTLGNLMAIISHFFEQLGMTKLRYKPAYNPYTEPSMEIFSYHDGLKKWVEIGNSGMFRQEMLRSMGFDENVTAIAWGLSLERPTMIKYNISNIRDMFGSKVKMSTIYNQVLIT</sequence>
<dbReference type="InterPro" id="IPR004529">
    <property type="entry name" value="Phe-tRNA-synth_IIc_asu"/>
</dbReference>
<dbReference type="NCBIfam" id="TIGR00468">
    <property type="entry name" value="pheS"/>
    <property type="match status" value="1"/>
</dbReference>
<gene>
    <name evidence="15" type="ORF">A3Q56_02335</name>
</gene>
<dbReference type="GO" id="GO:0004826">
    <property type="term" value="F:phenylalanine-tRNA ligase activity"/>
    <property type="evidence" value="ECO:0007669"/>
    <property type="project" value="UniProtKB-EC"/>
</dbReference>
<evidence type="ECO:0000313" key="16">
    <source>
        <dbReference type="Proteomes" id="UP000078046"/>
    </source>
</evidence>
<protein>
    <recommendedName>
        <fullName evidence="4">phenylalanine--tRNA ligase</fullName>
        <ecNumber evidence="4">6.1.1.20</ecNumber>
    </recommendedName>
    <alternativeName>
        <fullName evidence="13">Phenylalanyl-tRNA synthetase alpha subunit</fullName>
    </alternativeName>
</protein>
<evidence type="ECO:0000256" key="7">
    <source>
        <dbReference type="ARBA" id="ARBA00022723"/>
    </source>
</evidence>
<keyword evidence="8" id="KW-0547">Nucleotide-binding</keyword>